<reference evidence="3" key="1">
    <citation type="submission" date="2023-02" db="EMBL/GenBank/DDBJ databases">
        <title>Identification and recombinant expression of a fungal hydrolase from Papiliotrema laurentii that hydrolyzes apple cutin and clears colloidal polyester polyurethane.</title>
        <authorList>
            <consortium name="DOE Joint Genome Institute"/>
            <person name="Roman V.A."/>
            <person name="Bojanowski C."/>
            <person name="Crable B.R."/>
            <person name="Wagner D.N."/>
            <person name="Hung C.S."/>
            <person name="Nadeau L.J."/>
            <person name="Schratz L."/>
            <person name="Haridas S."/>
            <person name="Pangilinan J."/>
            <person name="Lipzen A."/>
            <person name="Na H."/>
            <person name="Yan M."/>
            <person name="Ng V."/>
            <person name="Grigoriev I.V."/>
            <person name="Spatafora J.W."/>
            <person name="Barlow D."/>
            <person name="Biffinger J."/>
            <person name="Kelley-Loughnane N."/>
            <person name="Varaljay V.A."/>
            <person name="Crookes-Goodson W.J."/>
        </authorList>
    </citation>
    <scope>NUCLEOTIDE SEQUENCE</scope>
    <source>
        <strain evidence="3">5307AH</strain>
    </source>
</reference>
<dbReference type="GO" id="GO:0045271">
    <property type="term" value="C:respiratory chain complex I"/>
    <property type="evidence" value="ECO:0007669"/>
    <property type="project" value="InterPro"/>
</dbReference>
<dbReference type="AlphaFoldDB" id="A0AAD9FLR2"/>
<proteinExistence type="inferred from homology"/>
<sequence>MSGFFNSITKYMPFMGGRRFIGKDLLGNKYYEYPNPVGGRMRRVVKYKFMTKMSDYTSGQHRLPIQWTAWLAHTRSEPPSIAELQKDAQRQSSLTSRIAEIEAREREERISQGYITSDAPEDIHSGLNFPALGFGPRIRSTPSFAHHLQQASSVTARSSPPPPYPIEPPVDRDLPQGQQHTYPVPTPTSSAVPPPSETVDPAQHASKDDLRKLAEQDTKRRIQQQGGDVNTKDTGVQAVDFGTGGLKPRRRAKA</sequence>
<protein>
    <recommendedName>
        <fullName evidence="5">NADH dehydrogenase [ubiquinone] 1 alpha subcomplex subunit 12</fullName>
    </recommendedName>
</protein>
<dbReference type="PANTHER" id="PTHR32470">
    <property type="entry name" value="ADH DEHYDROGENASE [UBIQUINONE] 1 ALPHA SUBCOMPLEX ASSEMBLY FACTOR 2"/>
    <property type="match status" value="1"/>
</dbReference>
<gene>
    <name evidence="3" type="ORF">DB88DRAFT_501909</name>
</gene>
<accession>A0AAD9FLR2</accession>
<name>A0AAD9FLR2_PAPLA</name>
<dbReference type="GO" id="GO:0032981">
    <property type="term" value="P:mitochondrial respiratory chain complex I assembly"/>
    <property type="evidence" value="ECO:0007669"/>
    <property type="project" value="TreeGrafter"/>
</dbReference>
<dbReference type="Pfam" id="PF05071">
    <property type="entry name" value="NDUFA12"/>
    <property type="match status" value="1"/>
</dbReference>
<feature type="compositionally biased region" description="Polar residues" evidence="2">
    <location>
        <begin position="223"/>
        <end position="234"/>
    </location>
</feature>
<feature type="compositionally biased region" description="Polar residues" evidence="2">
    <location>
        <begin position="149"/>
        <end position="158"/>
    </location>
</feature>
<comment type="caution">
    <text evidence="3">The sequence shown here is derived from an EMBL/GenBank/DDBJ whole genome shotgun (WGS) entry which is preliminary data.</text>
</comment>
<dbReference type="InterPro" id="IPR007763">
    <property type="entry name" value="NDUFA12"/>
</dbReference>
<comment type="similarity">
    <text evidence="1">Belongs to the complex I NDUFA12 subunit family.</text>
</comment>
<feature type="compositionally biased region" description="Pro residues" evidence="2">
    <location>
        <begin position="159"/>
        <end position="168"/>
    </location>
</feature>
<organism evidence="3 4">
    <name type="scientific">Papiliotrema laurentii</name>
    <name type="common">Cryptococcus laurentii</name>
    <dbReference type="NCBI Taxonomy" id="5418"/>
    <lineage>
        <taxon>Eukaryota</taxon>
        <taxon>Fungi</taxon>
        <taxon>Dikarya</taxon>
        <taxon>Basidiomycota</taxon>
        <taxon>Agaricomycotina</taxon>
        <taxon>Tremellomycetes</taxon>
        <taxon>Tremellales</taxon>
        <taxon>Rhynchogastremaceae</taxon>
        <taxon>Papiliotrema</taxon>
    </lineage>
</organism>
<evidence type="ECO:0000256" key="1">
    <source>
        <dbReference type="ARBA" id="ARBA00007355"/>
    </source>
</evidence>
<evidence type="ECO:0000313" key="4">
    <source>
        <dbReference type="Proteomes" id="UP001182556"/>
    </source>
</evidence>
<keyword evidence="4" id="KW-1185">Reference proteome</keyword>
<feature type="region of interest" description="Disordered" evidence="2">
    <location>
        <begin position="146"/>
        <end position="254"/>
    </location>
</feature>
<dbReference type="GO" id="GO:0005739">
    <property type="term" value="C:mitochondrion"/>
    <property type="evidence" value="ECO:0007669"/>
    <property type="project" value="TreeGrafter"/>
</dbReference>
<feature type="region of interest" description="Disordered" evidence="2">
    <location>
        <begin position="99"/>
        <end position="122"/>
    </location>
</feature>
<feature type="compositionally biased region" description="Basic and acidic residues" evidence="2">
    <location>
        <begin position="205"/>
        <end position="220"/>
    </location>
</feature>
<dbReference type="InterPro" id="IPR052618">
    <property type="entry name" value="ComplexI_NDUFA12"/>
</dbReference>
<dbReference type="PANTHER" id="PTHR32470:SF2">
    <property type="entry name" value="NADH DEHYDROGENASE [UBIQUINONE] 1 ALPHA SUBCOMPLEX ASSEMBLY FACTOR 2"/>
    <property type="match status" value="1"/>
</dbReference>
<dbReference type="EMBL" id="JAODAN010000012">
    <property type="protein sequence ID" value="KAK1921014.1"/>
    <property type="molecule type" value="Genomic_DNA"/>
</dbReference>
<evidence type="ECO:0000256" key="2">
    <source>
        <dbReference type="SAM" id="MobiDB-lite"/>
    </source>
</evidence>
<feature type="compositionally biased region" description="Basic and acidic residues" evidence="2">
    <location>
        <begin position="99"/>
        <end position="110"/>
    </location>
</feature>
<evidence type="ECO:0000313" key="3">
    <source>
        <dbReference type="EMBL" id="KAK1921014.1"/>
    </source>
</evidence>
<evidence type="ECO:0008006" key="5">
    <source>
        <dbReference type="Google" id="ProtNLM"/>
    </source>
</evidence>
<dbReference type="Proteomes" id="UP001182556">
    <property type="component" value="Unassembled WGS sequence"/>
</dbReference>